<feature type="non-terminal residue" evidence="1">
    <location>
        <position position="1"/>
    </location>
</feature>
<sequence length="91" mass="10506">LTPSQIATVGFSTATTLFILGSTSLRSLLYCYISLPDVRPLLRRLRRQVHPVQSRFCCLQTYHSQVLARPRRPHPRPLCPPLPRLHHRLLL</sequence>
<name>A0AAV0QXB8_9ROSI</name>
<keyword evidence="2" id="KW-1185">Reference proteome</keyword>
<reference evidence="1" key="1">
    <citation type="submission" date="2022-08" db="EMBL/GenBank/DDBJ databases">
        <authorList>
            <person name="Gutierrez-Valencia J."/>
        </authorList>
    </citation>
    <scope>NUCLEOTIDE SEQUENCE</scope>
</reference>
<dbReference type="Proteomes" id="UP001154282">
    <property type="component" value="Unassembled WGS sequence"/>
</dbReference>
<dbReference type="EMBL" id="CAMGYJ010000010">
    <property type="protein sequence ID" value="CAI0549863.1"/>
    <property type="molecule type" value="Genomic_DNA"/>
</dbReference>
<accession>A0AAV0QXB8</accession>
<proteinExistence type="predicted"/>
<dbReference type="AlphaFoldDB" id="A0AAV0QXB8"/>
<evidence type="ECO:0000313" key="1">
    <source>
        <dbReference type="EMBL" id="CAI0549863.1"/>
    </source>
</evidence>
<organism evidence="1 2">
    <name type="scientific">Linum tenue</name>
    <dbReference type="NCBI Taxonomy" id="586396"/>
    <lineage>
        <taxon>Eukaryota</taxon>
        <taxon>Viridiplantae</taxon>
        <taxon>Streptophyta</taxon>
        <taxon>Embryophyta</taxon>
        <taxon>Tracheophyta</taxon>
        <taxon>Spermatophyta</taxon>
        <taxon>Magnoliopsida</taxon>
        <taxon>eudicotyledons</taxon>
        <taxon>Gunneridae</taxon>
        <taxon>Pentapetalae</taxon>
        <taxon>rosids</taxon>
        <taxon>fabids</taxon>
        <taxon>Malpighiales</taxon>
        <taxon>Linaceae</taxon>
        <taxon>Linum</taxon>
    </lineage>
</organism>
<gene>
    <name evidence="1" type="ORF">LITE_LOCUS45329</name>
</gene>
<evidence type="ECO:0000313" key="2">
    <source>
        <dbReference type="Proteomes" id="UP001154282"/>
    </source>
</evidence>
<protein>
    <submittedName>
        <fullName evidence="1">Uncharacterized protein</fullName>
    </submittedName>
</protein>
<comment type="caution">
    <text evidence="1">The sequence shown here is derived from an EMBL/GenBank/DDBJ whole genome shotgun (WGS) entry which is preliminary data.</text>
</comment>